<feature type="signal peptide" evidence="1">
    <location>
        <begin position="1"/>
        <end position="23"/>
    </location>
</feature>
<dbReference type="OrthoDB" id="6691028at2759"/>
<proteinExistence type="predicted"/>
<dbReference type="CDD" id="cd00037">
    <property type="entry name" value="CLECT"/>
    <property type="match status" value="3"/>
</dbReference>
<accession>A0A1J1HN16</accession>
<sequence>MLNINGITILLIFLCYQNGFVTSDISPFLSYVGDYEINSTVLPNNSMTVTVKKYYLSETIREDFLNALWTCKSNGMELANVESEKERRNLAKISLKSPLKFYNGIFIKSNSSPKVNEDECLSFSAPKTLKLSIGSISCEAVLNFMCEVIKVQIYDKTRNITLANEVESTKVIDNVFTYLGKTEIIKDEQGGNSETVKNKTMKYYLSKGLLTTPNEASMVCKSFNMNLASPKNQVEFDEFIAVLAYYCLRGSFSHSVEWRDATIAGYRSKENRAEWHVSGKLVEYRGTLKHFYNHFKHDCLGVGYNNNQNLASITLDCESVHPFICEAIDSENSTTDVKFITNKEGVLKPLTENENASNFAKSLYVSTVKRNWINAFSVCRMFGMDLLLPETVDEEKEMIELIKLDNEHLSEVHIGATTINRRFWYSINDGKIINIDMEIRYEYEFNPNRCLFFDVNDDNVYRESNCRGTRRTFICREVRNNQMNDEIKMSV</sequence>
<keyword evidence="1" id="KW-0732">Signal</keyword>
<evidence type="ECO:0000313" key="2">
    <source>
        <dbReference type="EMBL" id="CRK89448.1"/>
    </source>
</evidence>
<organism evidence="2 3">
    <name type="scientific">Clunio marinus</name>
    <dbReference type="NCBI Taxonomy" id="568069"/>
    <lineage>
        <taxon>Eukaryota</taxon>
        <taxon>Metazoa</taxon>
        <taxon>Ecdysozoa</taxon>
        <taxon>Arthropoda</taxon>
        <taxon>Hexapoda</taxon>
        <taxon>Insecta</taxon>
        <taxon>Pterygota</taxon>
        <taxon>Neoptera</taxon>
        <taxon>Endopterygota</taxon>
        <taxon>Diptera</taxon>
        <taxon>Nematocera</taxon>
        <taxon>Chironomoidea</taxon>
        <taxon>Chironomidae</taxon>
        <taxon>Clunio</taxon>
    </lineage>
</organism>
<dbReference type="InterPro" id="IPR016187">
    <property type="entry name" value="CTDL_fold"/>
</dbReference>
<evidence type="ECO:0000256" key="1">
    <source>
        <dbReference type="SAM" id="SignalP"/>
    </source>
</evidence>
<keyword evidence="3" id="KW-1185">Reference proteome</keyword>
<dbReference type="Proteomes" id="UP000183832">
    <property type="component" value="Unassembled WGS sequence"/>
</dbReference>
<reference evidence="2 3" key="1">
    <citation type="submission" date="2015-04" db="EMBL/GenBank/DDBJ databases">
        <authorList>
            <person name="Syromyatnikov M.Y."/>
            <person name="Popov V.N."/>
        </authorList>
    </citation>
    <scope>NUCLEOTIDE SEQUENCE [LARGE SCALE GENOMIC DNA]</scope>
</reference>
<protein>
    <submittedName>
        <fullName evidence="2">CLUMA_CG003193, isoform A</fullName>
    </submittedName>
</protein>
<dbReference type="Gene3D" id="3.10.100.10">
    <property type="entry name" value="Mannose-Binding Protein A, subunit A"/>
    <property type="match status" value="2"/>
</dbReference>
<gene>
    <name evidence="2" type="ORF">CLUMA_CG003193</name>
</gene>
<dbReference type="SUPFAM" id="SSF56436">
    <property type="entry name" value="C-type lectin-like"/>
    <property type="match status" value="3"/>
</dbReference>
<feature type="chain" id="PRO_5012498258" evidence="1">
    <location>
        <begin position="24"/>
        <end position="491"/>
    </location>
</feature>
<evidence type="ECO:0000313" key="3">
    <source>
        <dbReference type="Proteomes" id="UP000183832"/>
    </source>
</evidence>
<dbReference type="AlphaFoldDB" id="A0A1J1HN16"/>
<dbReference type="EMBL" id="CVRI01000012">
    <property type="protein sequence ID" value="CRK89448.1"/>
    <property type="molecule type" value="Genomic_DNA"/>
</dbReference>
<dbReference type="InterPro" id="IPR016186">
    <property type="entry name" value="C-type_lectin-like/link_sf"/>
</dbReference>
<name>A0A1J1HN16_9DIPT</name>